<comment type="catalytic activity">
    <reaction evidence="15 16">
        <text>2 oxidized [cytochrome P450] + NADPH = 2 reduced [cytochrome P450] + NADP(+) + H(+)</text>
        <dbReference type="Rhea" id="RHEA:24040"/>
        <dbReference type="Rhea" id="RHEA-COMP:14627"/>
        <dbReference type="Rhea" id="RHEA-COMP:14628"/>
        <dbReference type="ChEBI" id="CHEBI:15378"/>
        <dbReference type="ChEBI" id="CHEBI:55376"/>
        <dbReference type="ChEBI" id="CHEBI:57783"/>
        <dbReference type="ChEBI" id="CHEBI:58349"/>
        <dbReference type="ChEBI" id="CHEBI:60344"/>
        <dbReference type="EC" id="1.6.2.4"/>
    </reaction>
</comment>
<dbReference type="PANTHER" id="PTHR19384:SF127">
    <property type="entry name" value="BIFUNCTIONAL CYTOCHROME P450_NADPH--P450 REDUCTASE"/>
    <property type="match status" value="1"/>
</dbReference>
<dbReference type="GO" id="GO:0005829">
    <property type="term" value="C:cytosol"/>
    <property type="evidence" value="ECO:0007669"/>
    <property type="project" value="TreeGrafter"/>
</dbReference>
<evidence type="ECO:0000256" key="10">
    <source>
        <dbReference type="ARBA" id="ARBA00022982"/>
    </source>
</evidence>
<dbReference type="CDD" id="cd06206">
    <property type="entry name" value="bifunctional_CYPOR"/>
    <property type="match status" value="1"/>
</dbReference>
<dbReference type="SUPFAM" id="SSF63380">
    <property type="entry name" value="Riboflavin synthase domain-like"/>
    <property type="match status" value="1"/>
</dbReference>
<evidence type="ECO:0000256" key="4">
    <source>
        <dbReference type="ARBA" id="ARBA00022617"/>
    </source>
</evidence>
<dbReference type="PANTHER" id="PTHR19384">
    <property type="entry name" value="NITRIC OXIDE SYNTHASE-RELATED"/>
    <property type="match status" value="1"/>
</dbReference>
<comment type="cofactor">
    <cofactor evidence="1 16 17">
        <name>heme</name>
        <dbReference type="ChEBI" id="CHEBI:30413"/>
    </cofactor>
</comment>
<keyword evidence="4 16" id="KW-0349">Heme</keyword>
<evidence type="ECO:0000256" key="16">
    <source>
        <dbReference type="PIRNR" id="PIRNR000209"/>
    </source>
</evidence>
<comment type="cofactor">
    <cofactor evidence="16">
        <name>FAD</name>
        <dbReference type="ChEBI" id="CHEBI:57692"/>
    </cofactor>
    <cofactor evidence="16">
        <name>FMN</name>
        <dbReference type="ChEBI" id="CHEBI:58210"/>
    </cofactor>
</comment>
<dbReference type="Gene3D" id="3.40.50.80">
    <property type="entry name" value="Nucleotide-binding domain of ferredoxin-NADP reductase (FNR) module"/>
    <property type="match status" value="1"/>
</dbReference>
<dbReference type="EMBL" id="MU864498">
    <property type="protein sequence ID" value="KAK4184229.1"/>
    <property type="molecule type" value="Genomic_DNA"/>
</dbReference>
<dbReference type="InterPro" id="IPR002401">
    <property type="entry name" value="Cyt_P450_E_grp-I"/>
</dbReference>
<dbReference type="Gene3D" id="2.40.30.10">
    <property type="entry name" value="Translation factors"/>
    <property type="match status" value="1"/>
</dbReference>
<dbReference type="PRINTS" id="PR00463">
    <property type="entry name" value="EP450I"/>
</dbReference>
<evidence type="ECO:0000259" key="18">
    <source>
        <dbReference type="PROSITE" id="PS50902"/>
    </source>
</evidence>
<evidence type="ECO:0000256" key="2">
    <source>
        <dbReference type="ARBA" id="ARBA00010018"/>
    </source>
</evidence>
<feature type="domain" description="Flavodoxin-like" evidence="18">
    <location>
        <begin position="501"/>
        <end position="642"/>
    </location>
</feature>
<evidence type="ECO:0000256" key="17">
    <source>
        <dbReference type="PIRSR" id="PIRSR000209-1"/>
    </source>
</evidence>
<dbReference type="InterPro" id="IPR003097">
    <property type="entry name" value="CysJ-like_FAD-binding"/>
</dbReference>
<comment type="similarity">
    <text evidence="2 16">In the N-terminal section; belongs to the cytochrome P450 family.</text>
</comment>
<dbReference type="SUPFAM" id="SSF52218">
    <property type="entry name" value="Flavoproteins"/>
    <property type="match status" value="1"/>
</dbReference>
<evidence type="ECO:0000256" key="13">
    <source>
        <dbReference type="ARBA" id="ARBA00023033"/>
    </source>
</evidence>
<keyword evidence="9 16" id="KW-0521">NADP</keyword>
<dbReference type="Pfam" id="PF00258">
    <property type="entry name" value="Flavodoxin_1"/>
    <property type="match status" value="1"/>
</dbReference>
<dbReference type="InterPro" id="IPR039261">
    <property type="entry name" value="FNR_nucleotide-bd"/>
</dbReference>
<dbReference type="GO" id="GO:0020037">
    <property type="term" value="F:heme binding"/>
    <property type="evidence" value="ECO:0007669"/>
    <property type="project" value="UniProtKB-UniRule"/>
</dbReference>
<dbReference type="Gene3D" id="3.40.50.360">
    <property type="match status" value="1"/>
</dbReference>
<dbReference type="CDD" id="cd11068">
    <property type="entry name" value="CYP120A1"/>
    <property type="match status" value="1"/>
</dbReference>
<evidence type="ECO:0000256" key="6">
    <source>
        <dbReference type="ARBA" id="ARBA00022643"/>
    </source>
</evidence>
<comment type="catalytic activity">
    <reaction evidence="14 16">
        <text>an organic molecule + reduced [NADPH--hemoprotein reductase] + O2 = an alcohol + oxidized [NADPH--hemoprotein reductase] + H2O + H(+)</text>
        <dbReference type="Rhea" id="RHEA:17149"/>
        <dbReference type="Rhea" id="RHEA-COMP:11964"/>
        <dbReference type="Rhea" id="RHEA-COMP:11965"/>
        <dbReference type="ChEBI" id="CHEBI:15377"/>
        <dbReference type="ChEBI" id="CHEBI:15378"/>
        <dbReference type="ChEBI" id="CHEBI:15379"/>
        <dbReference type="ChEBI" id="CHEBI:30879"/>
        <dbReference type="ChEBI" id="CHEBI:57618"/>
        <dbReference type="ChEBI" id="CHEBI:58210"/>
        <dbReference type="ChEBI" id="CHEBI:142491"/>
        <dbReference type="EC" id="1.14.14.1"/>
    </reaction>
</comment>
<keyword evidence="11 16" id="KW-0560">Oxidoreductase</keyword>
<dbReference type="GO" id="GO:0003958">
    <property type="term" value="F:NADPH-hemoprotein reductase activity"/>
    <property type="evidence" value="ECO:0007669"/>
    <property type="project" value="UniProtKB-UniRule"/>
</dbReference>
<feature type="binding site" description="axial binding residue" evidence="17">
    <location>
        <position position="410"/>
    </location>
    <ligand>
        <name>heme</name>
        <dbReference type="ChEBI" id="CHEBI:30413"/>
    </ligand>
    <ligandPart>
        <name>Fe</name>
        <dbReference type="ChEBI" id="CHEBI:18248"/>
    </ligandPart>
</feature>
<evidence type="ECO:0000256" key="7">
    <source>
        <dbReference type="ARBA" id="ARBA00022723"/>
    </source>
</evidence>
<comment type="caution">
    <text evidence="20">The sequence shown here is derived from an EMBL/GenBank/DDBJ whole genome shotgun (WGS) entry which is preliminary data.</text>
</comment>
<evidence type="ECO:0000256" key="8">
    <source>
        <dbReference type="ARBA" id="ARBA00022827"/>
    </source>
</evidence>
<organism evidence="20 21">
    <name type="scientific">Podospora australis</name>
    <dbReference type="NCBI Taxonomy" id="1536484"/>
    <lineage>
        <taxon>Eukaryota</taxon>
        <taxon>Fungi</taxon>
        <taxon>Dikarya</taxon>
        <taxon>Ascomycota</taxon>
        <taxon>Pezizomycotina</taxon>
        <taxon>Sordariomycetes</taxon>
        <taxon>Sordariomycetidae</taxon>
        <taxon>Sordariales</taxon>
        <taxon>Podosporaceae</taxon>
        <taxon>Podospora</taxon>
    </lineage>
</organism>
<evidence type="ECO:0000256" key="9">
    <source>
        <dbReference type="ARBA" id="ARBA00022857"/>
    </source>
</evidence>
<dbReference type="InterPro" id="IPR017972">
    <property type="entry name" value="Cyt_P450_CS"/>
</dbReference>
<dbReference type="Pfam" id="PF00175">
    <property type="entry name" value="NAD_binding_1"/>
    <property type="match status" value="1"/>
</dbReference>
<keyword evidence="12 16" id="KW-0408">Iron</keyword>
<dbReference type="AlphaFoldDB" id="A0AAN6WLU3"/>
<keyword evidence="7 16" id="KW-0479">Metal-binding</keyword>
<evidence type="ECO:0000313" key="21">
    <source>
        <dbReference type="Proteomes" id="UP001302126"/>
    </source>
</evidence>
<dbReference type="PROSITE" id="PS00086">
    <property type="entry name" value="CYTOCHROME_P450"/>
    <property type="match status" value="1"/>
</dbReference>
<keyword evidence="21" id="KW-1185">Reference proteome</keyword>
<dbReference type="InterPro" id="IPR017927">
    <property type="entry name" value="FAD-bd_FR_type"/>
</dbReference>
<dbReference type="GO" id="GO:0005506">
    <property type="term" value="F:iron ion binding"/>
    <property type="evidence" value="ECO:0007669"/>
    <property type="project" value="UniProtKB-UniRule"/>
</dbReference>
<dbReference type="InterPro" id="IPR023173">
    <property type="entry name" value="NADPH_Cyt_P450_Rdtase_alpha"/>
</dbReference>
<keyword evidence="6 16" id="KW-0288">FMN</keyword>
<reference evidence="20" key="1">
    <citation type="journal article" date="2023" name="Mol. Phylogenet. Evol.">
        <title>Genome-scale phylogeny and comparative genomics of the fungal order Sordariales.</title>
        <authorList>
            <person name="Hensen N."/>
            <person name="Bonometti L."/>
            <person name="Westerberg I."/>
            <person name="Brannstrom I.O."/>
            <person name="Guillou S."/>
            <person name="Cros-Aarteil S."/>
            <person name="Calhoun S."/>
            <person name="Haridas S."/>
            <person name="Kuo A."/>
            <person name="Mondo S."/>
            <person name="Pangilinan J."/>
            <person name="Riley R."/>
            <person name="LaButti K."/>
            <person name="Andreopoulos B."/>
            <person name="Lipzen A."/>
            <person name="Chen C."/>
            <person name="Yan M."/>
            <person name="Daum C."/>
            <person name="Ng V."/>
            <person name="Clum A."/>
            <person name="Steindorff A."/>
            <person name="Ohm R.A."/>
            <person name="Martin F."/>
            <person name="Silar P."/>
            <person name="Natvig D.O."/>
            <person name="Lalanne C."/>
            <person name="Gautier V."/>
            <person name="Ament-Velasquez S.L."/>
            <person name="Kruys A."/>
            <person name="Hutchinson M.I."/>
            <person name="Powell A.J."/>
            <person name="Barry K."/>
            <person name="Miller A.N."/>
            <person name="Grigoriev I.V."/>
            <person name="Debuchy R."/>
            <person name="Gladieux P."/>
            <person name="Hiltunen Thoren M."/>
            <person name="Johannesson H."/>
        </authorList>
    </citation>
    <scope>NUCLEOTIDE SEQUENCE</scope>
    <source>
        <strain evidence="20">PSN309</strain>
    </source>
</reference>
<dbReference type="Pfam" id="PF00067">
    <property type="entry name" value="p450"/>
    <property type="match status" value="1"/>
</dbReference>
<dbReference type="GO" id="GO:0050660">
    <property type="term" value="F:flavin adenine dinucleotide binding"/>
    <property type="evidence" value="ECO:0007669"/>
    <property type="project" value="TreeGrafter"/>
</dbReference>
<evidence type="ECO:0000256" key="15">
    <source>
        <dbReference type="ARBA" id="ARBA00049342"/>
    </source>
</evidence>
<dbReference type="Gene3D" id="1.10.630.10">
    <property type="entry name" value="Cytochrome P450"/>
    <property type="match status" value="1"/>
</dbReference>
<keyword evidence="3 16" id="KW-0813">Transport</keyword>
<dbReference type="GO" id="GO:0010181">
    <property type="term" value="F:FMN binding"/>
    <property type="evidence" value="ECO:0007669"/>
    <property type="project" value="UniProtKB-UniRule"/>
</dbReference>
<dbReference type="PROSITE" id="PS50902">
    <property type="entry name" value="FLAVODOXIN_LIKE"/>
    <property type="match status" value="1"/>
</dbReference>
<evidence type="ECO:0000313" key="20">
    <source>
        <dbReference type="EMBL" id="KAK4184229.1"/>
    </source>
</evidence>
<dbReference type="SUPFAM" id="SSF48264">
    <property type="entry name" value="Cytochrome P450"/>
    <property type="match status" value="1"/>
</dbReference>
<dbReference type="InterPro" id="IPR008254">
    <property type="entry name" value="Flavodoxin/NO_synth"/>
</dbReference>
<dbReference type="Proteomes" id="UP001302126">
    <property type="component" value="Unassembled WGS sequence"/>
</dbReference>
<dbReference type="EC" id="1.14.14.1" evidence="16"/>
<dbReference type="EC" id="1.6.2.4" evidence="16"/>
<keyword evidence="5 16" id="KW-0285">Flavoprotein</keyword>
<dbReference type="PRINTS" id="PR00385">
    <property type="entry name" value="P450"/>
</dbReference>
<keyword evidence="8 16" id="KW-0274">FAD</keyword>
<dbReference type="InterPro" id="IPR017938">
    <property type="entry name" value="Riboflavin_synthase-like_b-brl"/>
</dbReference>
<dbReference type="Pfam" id="PF00667">
    <property type="entry name" value="FAD_binding_1"/>
    <property type="match status" value="1"/>
</dbReference>
<accession>A0AAN6WLU3</accession>
<dbReference type="PIRSF" id="PIRSF000209">
    <property type="entry name" value="Bifunctional_P450_P450R"/>
    <property type="match status" value="1"/>
</dbReference>
<evidence type="ECO:0000259" key="19">
    <source>
        <dbReference type="PROSITE" id="PS51384"/>
    </source>
</evidence>
<evidence type="ECO:0000256" key="3">
    <source>
        <dbReference type="ARBA" id="ARBA00022448"/>
    </source>
</evidence>
<proteinExistence type="inferred from homology"/>
<dbReference type="PROSITE" id="PS51384">
    <property type="entry name" value="FAD_FR"/>
    <property type="match status" value="1"/>
</dbReference>
<dbReference type="InterPro" id="IPR029039">
    <property type="entry name" value="Flavoprotein-like_sf"/>
</dbReference>
<evidence type="ECO:0000256" key="14">
    <source>
        <dbReference type="ARBA" id="ARBA00047827"/>
    </source>
</evidence>
<gene>
    <name evidence="20" type="ORF">QBC35DRAFT_455472</name>
</gene>
<feature type="domain" description="FAD-binding FR-type" evidence="19">
    <location>
        <begin position="676"/>
        <end position="910"/>
    </location>
</feature>
<keyword evidence="10 16" id="KW-0249">Electron transport</keyword>
<evidence type="ECO:0000256" key="1">
    <source>
        <dbReference type="ARBA" id="ARBA00001971"/>
    </source>
</evidence>
<evidence type="ECO:0000256" key="12">
    <source>
        <dbReference type="ARBA" id="ARBA00023004"/>
    </source>
</evidence>
<sequence length="1073" mass="118713">MAIETIPVPGPRPLPFVGNIFDIDPRSPLKSTLALAEKYGEIYHLSLPYGEAYVVNTVALVQELCDESRYQKVVTAALTQLRHGVHDGLFTAHNGESAWGIAHRLLMPAFGPASIRTMFPEMREVAAQLALKWARHGPDTPIVVTEDFTRLALDTIALCSMDFRFNSFYHDKMHPFIDAMTDFLIEGGVRGVRPWFLKPFARGAETKFWKDIATLRDTAQDVVDARKKIKGRVGPNDLLGAMLDGVDPKTGEKMTDSSIIDNLITFLIAGHETTSGMLSFAFYELIKHPEAYKKAQKEVDDVIGRGPITVEHLKKLPYITAILRETLRYSPTIPMTGVESLKDQVLAGKYAVKKSQIFFLQLAASHKDPAVYGETANEWDPDRMLDESFERFSREHPGFWKPFGNGMRGCIGRAFAWQEALTIMAMLLQNFDFRMHDETYTLQIQETLTVKPKDFYMHASLRHGLTPHQLEQALSGGSGNVKTVARNVGAASNGEGTLRSLSILYGSNTGTCETLAQRLAMDAPSHGYEATVIKTLDAATEKLPKDQPVVIITTSYEGEPADNAAEFVSWLKTLKGNELDGISYAIFGCGHHDWVSTFHKIPKLVDKTLEARGGDRLCETGLTDVAQGEMFTDFEQWEDEVLWPAVEAKFGPVEGFHQQDSLEVQFSTPRASTLRQDVKEAVVTEERLLTTGSGAIPKKHLEVVLPRGMSYRAGDYLAVLPINPKESVARVMRRFNLAWDSHVTVSGDTKKTTLPTGIPVPVHEVLGSYVELSQPATKRGIQTLIRYTSFDADKANLSSVASDPDLYTSTIIASRLSVLDLLDRYPSIQIPFGVLLSLLPPMRVRQYSISSSPLASPSKATLTFSLLDAPSLANPARRHVGVATSYLSDLKKGDRLYVAVKPSHISFHLPSDSAKPIVMIGAGAGIAPFRGFIQERAEQMAADKSLGKALLFFGCRGPKVAGDDVYREELDNWEKQGVVEVKRAFSREAAEHAEEAKDCKYVGDRVWLVREEVKKLWDEGATVYVCGSRAVGDGVKAVLAKVVLGEETGGNEEEAKKWFEDVRNIRVAVDVFD</sequence>
<keyword evidence="13 16" id="KW-0503">Monooxygenase</keyword>
<reference evidence="20" key="2">
    <citation type="submission" date="2023-05" db="EMBL/GenBank/DDBJ databases">
        <authorList>
            <consortium name="Lawrence Berkeley National Laboratory"/>
            <person name="Steindorff A."/>
            <person name="Hensen N."/>
            <person name="Bonometti L."/>
            <person name="Westerberg I."/>
            <person name="Brannstrom I.O."/>
            <person name="Guillou S."/>
            <person name="Cros-Aarteil S."/>
            <person name="Calhoun S."/>
            <person name="Haridas S."/>
            <person name="Kuo A."/>
            <person name="Mondo S."/>
            <person name="Pangilinan J."/>
            <person name="Riley R."/>
            <person name="Labutti K."/>
            <person name="Andreopoulos B."/>
            <person name="Lipzen A."/>
            <person name="Chen C."/>
            <person name="Yanf M."/>
            <person name="Daum C."/>
            <person name="Ng V."/>
            <person name="Clum A."/>
            <person name="Ohm R."/>
            <person name="Martin F."/>
            <person name="Silar P."/>
            <person name="Natvig D."/>
            <person name="Lalanne C."/>
            <person name="Gautier V."/>
            <person name="Ament-Velasquez S.L."/>
            <person name="Kruys A."/>
            <person name="Hutchinson M.I."/>
            <person name="Powell A.J."/>
            <person name="Barry K."/>
            <person name="Miller A.N."/>
            <person name="Grigoriev I.V."/>
            <person name="Debuchy R."/>
            <person name="Gladieux P."/>
            <person name="Thoren M.H."/>
            <person name="Johannesson H."/>
        </authorList>
    </citation>
    <scope>NUCLEOTIDE SEQUENCE</scope>
    <source>
        <strain evidence="20">PSN309</strain>
    </source>
</reference>
<dbReference type="GO" id="GO:0070330">
    <property type="term" value="F:aromatase activity"/>
    <property type="evidence" value="ECO:0007669"/>
    <property type="project" value="UniProtKB-UniRule"/>
</dbReference>
<dbReference type="InterPro" id="IPR001128">
    <property type="entry name" value="Cyt_P450"/>
</dbReference>
<dbReference type="FunFam" id="1.10.630.10:FF:000040">
    <property type="entry name" value="Bifunctional cytochrome P450/NADPH--P450 reductase"/>
    <property type="match status" value="1"/>
</dbReference>
<dbReference type="InterPro" id="IPR001433">
    <property type="entry name" value="OxRdtase_FAD/NAD-bd"/>
</dbReference>
<evidence type="ECO:0000256" key="11">
    <source>
        <dbReference type="ARBA" id="ARBA00023002"/>
    </source>
</evidence>
<evidence type="ECO:0000256" key="5">
    <source>
        <dbReference type="ARBA" id="ARBA00022630"/>
    </source>
</evidence>
<dbReference type="SUPFAM" id="SSF52343">
    <property type="entry name" value="Ferredoxin reductase-like, C-terminal NADP-linked domain"/>
    <property type="match status" value="1"/>
</dbReference>
<dbReference type="InterPro" id="IPR023206">
    <property type="entry name" value="Bifunctional_P450_P450_red"/>
</dbReference>
<dbReference type="FunFam" id="2.40.30.10:FF:000198">
    <property type="entry name" value="Bifunctional cytochrome P450/NADPH--P450 reductase"/>
    <property type="match status" value="1"/>
</dbReference>
<dbReference type="InterPro" id="IPR036396">
    <property type="entry name" value="Cyt_P450_sf"/>
</dbReference>
<dbReference type="Gene3D" id="1.20.990.10">
    <property type="entry name" value="NADPH-cytochrome p450 Reductase, Chain A, domain 3"/>
    <property type="match status" value="1"/>
</dbReference>
<name>A0AAN6WLU3_9PEZI</name>
<protein>
    <recommendedName>
        <fullName evidence="16">Bifunctional cytochrome P450/NADPH--P450 reductase</fullName>
    </recommendedName>
    <domain>
        <recommendedName>
            <fullName evidence="16">Cytochrome P450</fullName>
            <ecNumber evidence="16">1.14.14.1</ecNumber>
        </recommendedName>
    </domain>
    <domain>
        <recommendedName>
            <fullName evidence="16">NADPH--cytochrome P450 reductase</fullName>
            <ecNumber evidence="16">1.6.2.4</ecNumber>
        </recommendedName>
    </domain>
</protein>